<dbReference type="EMBL" id="CP002659">
    <property type="protein sequence ID" value="AEC02271.1"/>
    <property type="molecule type" value="Genomic_DNA"/>
</dbReference>
<protein>
    <submittedName>
        <fullName evidence="4">Cyclomaltodextrinase</fullName>
        <ecNumber evidence="4">3.2.1.54</ecNumber>
    </submittedName>
</protein>
<dbReference type="EC" id="3.2.1.54" evidence="4"/>
<dbReference type="STRING" id="760011.Spico_1050"/>
<dbReference type="InterPro" id="IPR013783">
    <property type="entry name" value="Ig-like_fold"/>
</dbReference>
<evidence type="ECO:0000259" key="3">
    <source>
        <dbReference type="SMART" id="SM00642"/>
    </source>
</evidence>
<dbReference type="SUPFAM" id="SSF51445">
    <property type="entry name" value="(Trans)glycosidases"/>
    <property type="match status" value="1"/>
</dbReference>
<dbReference type="Gene3D" id="2.60.40.10">
    <property type="entry name" value="Immunoglobulins"/>
    <property type="match status" value="1"/>
</dbReference>
<dbReference type="InterPro" id="IPR006047">
    <property type="entry name" value="GH13_cat_dom"/>
</dbReference>
<dbReference type="SMART" id="SM00642">
    <property type="entry name" value="Aamy"/>
    <property type="match status" value="1"/>
</dbReference>
<keyword evidence="5" id="KW-1185">Reference proteome</keyword>
<dbReference type="SUPFAM" id="SSF51011">
    <property type="entry name" value="Glycosyl hydrolase domain"/>
    <property type="match status" value="1"/>
</dbReference>
<dbReference type="InterPro" id="IPR014756">
    <property type="entry name" value="Ig_E-set"/>
</dbReference>
<dbReference type="GO" id="GO:0005975">
    <property type="term" value="P:carbohydrate metabolic process"/>
    <property type="evidence" value="ECO:0007669"/>
    <property type="project" value="InterPro"/>
</dbReference>
<dbReference type="eggNOG" id="COG0366">
    <property type="taxonomic scope" value="Bacteria"/>
</dbReference>
<dbReference type="CDD" id="cd11338">
    <property type="entry name" value="AmyAc_CMD"/>
    <property type="match status" value="1"/>
</dbReference>
<dbReference type="Proteomes" id="UP000007939">
    <property type="component" value="Chromosome"/>
</dbReference>
<dbReference type="CDD" id="cd02857">
    <property type="entry name" value="E_set_CDase_PDE_N"/>
    <property type="match status" value="1"/>
</dbReference>
<organism evidence="4 5">
    <name type="scientific">Parasphaerochaeta coccoides (strain ATCC BAA-1237 / DSM 17374 / SPN1)</name>
    <name type="common">Sphaerochaeta coccoides</name>
    <dbReference type="NCBI Taxonomy" id="760011"/>
    <lineage>
        <taxon>Bacteria</taxon>
        <taxon>Pseudomonadati</taxon>
        <taxon>Spirochaetota</taxon>
        <taxon>Spirochaetia</taxon>
        <taxon>Spirochaetales</taxon>
        <taxon>Sphaerochaetaceae</taxon>
        <taxon>Parasphaerochaeta</taxon>
    </lineage>
</organism>
<reference evidence="4 5" key="2">
    <citation type="journal article" date="2012" name="Stand. Genomic Sci.">
        <title>Complete genome sequence of the termite hindgut bacterium Spirochaeta coccoides type strain (SPN1(T)), reclassification in the genus Sphaerochaeta as Sphaerochaeta coccoides comb. nov. and emendations of the family Spirochaetaceae and the genus Sphaerochaeta.</title>
        <authorList>
            <person name="Abt B."/>
            <person name="Han C."/>
            <person name="Scheuner C."/>
            <person name="Lu M."/>
            <person name="Lapidus A."/>
            <person name="Nolan M."/>
            <person name="Lucas S."/>
            <person name="Hammon N."/>
            <person name="Deshpande S."/>
            <person name="Cheng J.F."/>
            <person name="Tapia R."/>
            <person name="Goodwin L.A."/>
            <person name="Pitluck S."/>
            <person name="Liolios K."/>
            <person name="Pagani I."/>
            <person name="Ivanova N."/>
            <person name="Mavromatis K."/>
            <person name="Mikhailova N."/>
            <person name="Huntemann M."/>
            <person name="Pati A."/>
            <person name="Chen A."/>
            <person name="Palaniappan K."/>
            <person name="Land M."/>
            <person name="Hauser L."/>
            <person name="Brambilla E.M."/>
            <person name="Rohde M."/>
            <person name="Spring S."/>
            <person name="Gronow S."/>
            <person name="Goker M."/>
            <person name="Woyke T."/>
            <person name="Bristow J."/>
            <person name="Eisen J.A."/>
            <person name="Markowitz V."/>
            <person name="Hugenholtz P."/>
            <person name="Kyrpides N.C."/>
            <person name="Klenk H.P."/>
            <person name="Detter J.C."/>
        </authorList>
    </citation>
    <scope>NUCLEOTIDE SEQUENCE [LARGE SCALE GENOMIC DNA]</scope>
    <source>
        <strain evidence="5">ATCC BAA-1237 / DSM 17374 / SPN1</strain>
    </source>
</reference>
<dbReference type="Gene3D" id="2.60.40.1180">
    <property type="entry name" value="Golgi alpha-mannosidase II"/>
    <property type="match status" value="1"/>
</dbReference>
<name>F4GK75_PARC1</name>
<dbReference type="HOGENOM" id="CLU_006462_6_2_12"/>
<dbReference type="Gene3D" id="3.90.400.10">
    <property type="entry name" value="Oligo-1,6-glucosidase, Domain 2"/>
    <property type="match status" value="1"/>
</dbReference>
<dbReference type="InterPro" id="IPR045857">
    <property type="entry name" value="O16G_dom_2"/>
</dbReference>
<dbReference type="SUPFAM" id="SSF81296">
    <property type="entry name" value="E set domains"/>
    <property type="match status" value="1"/>
</dbReference>
<dbReference type="InterPro" id="IPR017853">
    <property type="entry name" value="GH"/>
</dbReference>
<proteinExistence type="predicted"/>
<feature type="domain" description="Glycosyl hydrolase family 13 catalytic" evidence="3">
    <location>
        <begin position="137"/>
        <end position="494"/>
    </location>
</feature>
<gene>
    <name evidence="4" type="ordered locus">Spico_1050</name>
</gene>
<dbReference type="OrthoDB" id="9805159at2"/>
<evidence type="ECO:0000256" key="1">
    <source>
        <dbReference type="ARBA" id="ARBA00022801"/>
    </source>
</evidence>
<dbReference type="InterPro" id="IPR004185">
    <property type="entry name" value="Glyco_hydro_13_lg-like_dom"/>
</dbReference>
<dbReference type="Gene3D" id="3.20.20.80">
    <property type="entry name" value="Glycosidases"/>
    <property type="match status" value="1"/>
</dbReference>
<dbReference type="InterPro" id="IPR013780">
    <property type="entry name" value="Glyco_hydro_b"/>
</dbReference>
<dbReference type="KEGG" id="scc:Spico_1050"/>
<dbReference type="GO" id="GO:0047798">
    <property type="term" value="F:cyclomaltodextrinase activity"/>
    <property type="evidence" value="ECO:0007669"/>
    <property type="project" value="UniProtKB-EC"/>
</dbReference>
<sequence length="585" mass="67469">MNEAAIIHRASSEYIYAGSRTDLYFKVLVAKGDMEKCTVVCWKRTLRNTDSRKSEKMEIAYQDAWRDDYRCHVSFSEPTHYIKYYFKLEDRSGVCHYLTNEGLFREMPESGFFEYLYTNDSDYFSVPDWAKGIVFYQIFPERYKPGNVSKNRHLYERWDSIPTRDNYLGGDLKGIEQSLDYLKELGVGCLYLTPIFLADFNHKYATIDYKEVDPDFGTLDDLKRLVCNSHHKGIRILLDGVFNHCGIKFAPFQDVVNNDSLSRYSDWFFIHSFPVTAEPLNYECVGDYPLMPKLNTSNPEVQDFIIDVMLYWLEVTGMDGWRLDVADEVDASLWVKARRTIKARYPNALLIGETWTDGYGLVGDGMRLDAVMNYLFRDIMVDYFAKGAIATTDFCFRIGNLLSRYWDEVNMAQYNLLGSHDTTRFLTEAGGDVRKCKLAVAFQMLFIGSPAIYYGEEAGMEGLTDPLCRGGMVWDAASRNEELAAWYKLLISLRTTHHVLRCGSYVQVLADDIRRVFAFERCDGKERFIVFLHNGEGTAHVNLSATSIGGVWQDMMSDAEVRIDEQMMLDSYGVKIFREILKKGE</sequence>
<evidence type="ECO:0000313" key="4">
    <source>
        <dbReference type="EMBL" id="AEC02271.1"/>
    </source>
</evidence>
<dbReference type="AlphaFoldDB" id="F4GK75"/>
<dbReference type="Pfam" id="PF00128">
    <property type="entry name" value="Alpha-amylase"/>
    <property type="match status" value="1"/>
</dbReference>
<reference evidence="5" key="1">
    <citation type="submission" date="2011-04" db="EMBL/GenBank/DDBJ databases">
        <title>The complete genome of Spirochaeta coccoides DSM 17374.</title>
        <authorList>
            <person name="Lucas S."/>
            <person name="Copeland A."/>
            <person name="Lapidus A."/>
            <person name="Bruce D."/>
            <person name="Goodwin L."/>
            <person name="Pitluck S."/>
            <person name="Peters L."/>
            <person name="Kyrpides N."/>
            <person name="Mavromatis K."/>
            <person name="Pagani I."/>
            <person name="Ivanova N."/>
            <person name="Ovchinnikova G."/>
            <person name="Lu M."/>
            <person name="Detter J.C."/>
            <person name="Tapia R."/>
            <person name="Han C."/>
            <person name="Land M."/>
            <person name="Hauser L."/>
            <person name="Markowitz V."/>
            <person name="Cheng J.-F."/>
            <person name="Hugenholtz P."/>
            <person name="Woyke T."/>
            <person name="Wu D."/>
            <person name="Spring S."/>
            <person name="Schroeder M."/>
            <person name="Brambilla E."/>
            <person name="Klenk H.-P."/>
            <person name="Eisen J.A."/>
        </authorList>
    </citation>
    <scope>NUCLEOTIDE SEQUENCE [LARGE SCALE GENOMIC DNA]</scope>
    <source>
        <strain evidence="5">ATCC BAA-1237 / DSM 17374 / SPN1</strain>
    </source>
</reference>
<keyword evidence="2 4" id="KW-0326">Glycosidase</keyword>
<evidence type="ECO:0000256" key="2">
    <source>
        <dbReference type="ARBA" id="ARBA00023295"/>
    </source>
</evidence>
<accession>F4GK75</accession>
<evidence type="ECO:0000313" key="5">
    <source>
        <dbReference type="Proteomes" id="UP000007939"/>
    </source>
</evidence>
<dbReference type="PANTHER" id="PTHR10357:SF210">
    <property type="entry name" value="MALTODEXTRIN GLUCOSIDASE"/>
    <property type="match status" value="1"/>
</dbReference>
<dbReference type="PANTHER" id="PTHR10357">
    <property type="entry name" value="ALPHA-AMYLASE FAMILY MEMBER"/>
    <property type="match status" value="1"/>
</dbReference>
<dbReference type="Pfam" id="PF02903">
    <property type="entry name" value="Alpha-amylase_N"/>
    <property type="match status" value="1"/>
</dbReference>
<keyword evidence="1 4" id="KW-0378">Hydrolase</keyword>
<dbReference type="RefSeq" id="WP_013739666.1">
    <property type="nucleotide sequence ID" value="NC_015436.1"/>
</dbReference>